<comment type="cofactor">
    <cofactor evidence="1">
        <name>pyridoxal 5'-phosphate</name>
        <dbReference type="ChEBI" id="CHEBI:597326"/>
    </cofactor>
</comment>
<dbReference type="InterPro" id="IPR015422">
    <property type="entry name" value="PyrdxlP-dep_Trfase_small"/>
</dbReference>
<dbReference type="PANTHER" id="PTHR13693">
    <property type="entry name" value="CLASS II AMINOTRANSFERASE/8-AMINO-7-OXONONANOATE SYNTHASE"/>
    <property type="match status" value="1"/>
</dbReference>
<sequence length="360" mass="39710">MNDRIHIDHLPNRTIVHNGTDYLFFSGTAYLGMPQHPDFQQLVAESMSRYGTVFGSSRNGNLRLGVYEEAEAKLASRTGADAALTLSSGMMAGQVIVNWLRREQTTFVYAPGAHPALWHAPVVELPKLSFSDWTAQLPTQLQALDAGPVAILMNSLEAVCSDYYDFAWINDLPDDRPITLVVDDSHGIGVLNNGRGIWPQLSLAENRRSGPLRTLVTASLAKAMGLPGGAVFSDTETITSLRETAFFGACSPMAPACLDAYLHADALYAERQAQLQRNIRLAEELLLPSGLFRHATGYPVFYTEHDELYAQLLAHKILIYSFAYPTAADRANTRIVISAFHEPDDIEQVARRLPYLFQAG</sequence>
<dbReference type="Proteomes" id="UP000002028">
    <property type="component" value="Chromosome"/>
</dbReference>
<proteinExistence type="predicted"/>
<reference evidence="4 5" key="1">
    <citation type="journal article" date="2010" name="Stand. Genomic Sci.">
        <title>Complete genome sequence of Spirosoma linguale type strain (1).</title>
        <authorList>
            <person name="Lail K."/>
            <person name="Sikorski J."/>
            <person name="Saunders E."/>
            <person name="Lapidus A."/>
            <person name="Glavina Del Rio T."/>
            <person name="Copeland A."/>
            <person name="Tice H."/>
            <person name="Cheng J.-F."/>
            <person name="Lucas S."/>
            <person name="Nolan M."/>
            <person name="Bruce D."/>
            <person name="Goodwin L."/>
            <person name="Pitluck S."/>
            <person name="Ivanova N."/>
            <person name="Mavromatis K."/>
            <person name="Ovchinnikova G."/>
            <person name="Pati A."/>
            <person name="Chen A."/>
            <person name="Palaniappan K."/>
            <person name="Land M."/>
            <person name="Hauser L."/>
            <person name="Chang Y.-J."/>
            <person name="Jeffries C.D."/>
            <person name="Chain P."/>
            <person name="Brettin T."/>
            <person name="Detter J.C."/>
            <person name="Schuetze A."/>
            <person name="Rohde M."/>
            <person name="Tindall B.J."/>
            <person name="Goeker M."/>
            <person name="Bristow J."/>
            <person name="Eisen J.A."/>
            <person name="Markowitz V."/>
            <person name="Hugenholtz P."/>
            <person name="Kyrpides N.C."/>
            <person name="Klenk H.-P."/>
            <person name="Chen F."/>
        </authorList>
    </citation>
    <scope>NUCLEOTIDE SEQUENCE [LARGE SCALE GENOMIC DNA]</scope>
    <source>
        <strain evidence="5">ATCC 33905 / DSM 74 / LMG 10896 / Claus 1</strain>
    </source>
</reference>
<evidence type="ECO:0000256" key="1">
    <source>
        <dbReference type="ARBA" id="ARBA00001933"/>
    </source>
</evidence>
<keyword evidence="5" id="KW-1185">Reference proteome</keyword>
<feature type="domain" description="Aminotransferase class I/classII large" evidence="3">
    <location>
        <begin position="53"/>
        <end position="353"/>
    </location>
</feature>
<keyword evidence="4" id="KW-0032">Aminotransferase</keyword>
<dbReference type="InterPro" id="IPR004839">
    <property type="entry name" value="Aminotransferase_I/II_large"/>
</dbReference>
<dbReference type="HOGENOM" id="CLU_015846_11_2_10"/>
<dbReference type="eggNOG" id="COG0156">
    <property type="taxonomic scope" value="Bacteria"/>
</dbReference>
<dbReference type="GO" id="GO:0008483">
    <property type="term" value="F:transaminase activity"/>
    <property type="evidence" value="ECO:0007669"/>
    <property type="project" value="UniProtKB-KW"/>
</dbReference>
<dbReference type="RefSeq" id="WP_012930793.1">
    <property type="nucleotide sequence ID" value="NC_013730.1"/>
</dbReference>
<organism evidence="4 5">
    <name type="scientific">Spirosoma linguale (strain ATCC 33905 / DSM 74 / LMG 10896 / Claus 1)</name>
    <dbReference type="NCBI Taxonomy" id="504472"/>
    <lineage>
        <taxon>Bacteria</taxon>
        <taxon>Pseudomonadati</taxon>
        <taxon>Bacteroidota</taxon>
        <taxon>Cytophagia</taxon>
        <taxon>Cytophagales</taxon>
        <taxon>Cytophagaceae</taxon>
        <taxon>Spirosoma</taxon>
    </lineage>
</organism>
<dbReference type="KEGG" id="sli:Slin_6350"/>
<dbReference type="STRING" id="504472.Slin_6350"/>
<dbReference type="Gene3D" id="3.90.1150.10">
    <property type="entry name" value="Aspartate Aminotransferase, domain 1"/>
    <property type="match status" value="1"/>
</dbReference>
<dbReference type="InterPro" id="IPR015421">
    <property type="entry name" value="PyrdxlP-dep_Trfase_major"/>
</dbReference>
<evidence type="ECO:0000259" key="3">
    <source>
        <dbReference type="Pfam" id="PF00155"/>
    </source>
</evidence>
<keyword evidence="2" id="KW-0808">Transferase</keyword>
<dbReference type="InterPro" id="IPR015424">
    <property type="entry name" value="PyrdxlP-dep_Trfase"/>
</dbReference>
<dbReference type="GO" id="GO:0030170">
    <property type="term" value="F:pyridoxal phosphate binding"/>
    <property type="evidence" value="ECO:0007669"/>
    <property type="project" value="InterPro"/>
</dbReference>
<name>D2QU27_SPILD</name>
<evidence type="ECO:0000313" key="4">
    <source>
        <dbReference type="EMBL" id="ADB42309.1"/>
    </source>
</evidence>
<evidence type="ECO:0000256" key="2">
    <source>
        <dbReference type="ARBA" id="ARBA00022679"/>
    </source>
</evidence>
<protein>
    <submittedName>
        <fullName evidence="4">Aminotransferase class I and II</fullName>
    </submittedName>
</protein>
<dbReference type="Pfam" id="PF00155">
    <property type="entry name" value="Aminotran_1_2"/>
    <property type="match status" value="1"/>
</dbReference>
<dbReference type="SUPFAM" id="SSF53383">
    <property type="entry name" value="PLP-dependent transferases"/>
    <property type="match status" value="1"/>
</dbReference>
<accession>D2QU27</accession>
<dbReference type="EMBL" id="CP001769">
    <property type="protein sequence ID" value="ADB42309.1"/>
    <property type="molecule type" value="Genomic_DNA"/>
</dbReference>
<evidence type="ECO:0000313" key="5">
    <source>
        <dbReference type="Proteomes" id="UP000002028"/>
    </source>
</evidence>
<dbReference type="Gene3D" id="3.40.640.10">
    <property type="entry name" value="Type I PLP-dependent aspartate aminotransferase-like (Major domain)"/>
    <property type="match status" value="1"/>
</dbReference>
<dbReference type="AlphaFoldDB" id="D2QU27"/>
<gene>
    <name evidence="4" type="ordered locus">Slin_6350</name>
</gene>
<dbReference type="InterPro" id="IPR050087">
    <property type="entry name" value="AON_synthase_class-II"/>
</dbReference>